<evidence type="ECO:0000313" key="2">
    <source>
        <dbReference type="Proteomes" id="UP000007845"/>
    </source>
</evidence>
<dbReference type="AlphaFoldDB" id="F0JKG6"/>
<gene>
    <name evidence="1" type="ORF">DND132_3212</name>
</gene>
<dbReference type="STRING" id="641491.DND132_3212"/>
<dbReference type="SUPFAM" id="SSF48452">
    <property type="entry name" value="TPR-like"/>
    <property type="match status" value="1"/>
</dbReference>
<proteinExistence type="predicted"/>
<reference evidence="1 2" key="1">
    <citation type="journal article" date="2011" name="J. Bacteriol.">
        <title>Genome sequence of the mercury-methylating strain Desulfovibrio desulfuricans ND132.</title>
        <authorList>
            <person name="Brown S.D."/>
            <person name="Gilmour C.C."/>
            <person name="Kucken A.M."/>
            <person name="Wall J.D."/>
            <person name="Elias D.A."/>
            <person name="Brandt C.C."/>
            <person name="Podar M."/>
            <person name="Chertkov O."/>
            <person name="Held B."/>
            <person name="Bruce D.C."/>
            <person name="Detter J.C."/>
            <person name="Tapia R."/>
            <person name="Han C.S."/>
            <person name="Goodwin L.A."/>
            <person name="Cheng J.F."/>
            <person name="Pitluck S."/>
            <person name="Woyke T."/>
            <person name="Mikhailova N."/>
            <person name="Ivanova N.N."/>
            <person name="Han J."/>
            <person name="Lucas S."/>
            <person name="Lapidus A.L."/>
            <person name="Land M.L."/>
            <person name="Hauser L.J."/>
            <person name="Palumbo A.V."/>
        </authorList>
    </citation>
    <scope>NUCLEOTIDE SEQUENCE [LARGE SCALE GENOMIC DNA]</scope>
    <source>
        <strain evidence="1 2">ND132</strain>
    </source>
</reference>
<sequence length="286" mass="32555">MSASPMTAKEIREDIARARAYAKKNDYLRTLKCLANAIRGMVTSQVFGAEKFEIQAHLEEALRDLNKMKMIRKLFPDGLTYRKGREKAFFQTLMRLHKKLGEAMEKARVAKLRKRLGVLDDNLIKAARLIQAGQPLEARKLYSKIAEYFQDIEGIHSDIGNRMALFGLFAEAVPYLNRALEIQNSDMRAHNALILCYEGLHENDKAMAAIKDAMRWLGPSENLYLRLAKLHLQKREWGEVFNNAKAAYDRNPLNTEAARLMKQAEPKIFSGTKSGGAAKKSHDLNF</sequence>
<dbReference type="HOGENOM" id="CLU_072765_0_0_7"/>
<dbReference type="EMBL" id="CP003220">
    <property type="protein sequence ID" value="EGB16415.1"/>
    <property type="molecule type" value="Genomic_DNA"/>
</dbReference>
<dbReference type="KEGG" id="ddn:DND132_3212"/>
<dbReference type="Proteomes" id="UP000007845">
    <property type="component" value="Chromosome"/>
</dbReference>
<dbReference type="InterPro" id="IPR011990">
    <property type="entry name" value="TPR-like_helical_dom_sf"/>
</dbReference>
<keyword evidence="2" id="KW-1185">Reference proteome</keyword>
<dbReference type="Gene3D" id="1.25.40.10">
    <property type="entry name" value="Tetratricopeptide repeat domain"/>
    <property type="match status" value="1"/>
</dbReference>
<protein>
    <submittedName>
        <fullName evidence="1">Uncharacterized protein</fullName>
    </submittedName>
</protein>
<organism evidence="1 2">
    <name type="scientific">Pseudodesulfovibrio mercurii</name>
    <dbReference type="NCBI Taxonomy" id="641491"/>
    <lineage>
        <taxon>Bacteria</taxon>
        <taxon>Pseudomonadati</taxon>
        <taxon>Thermodesulfobacteriota</taxon>
        <taxon>Desulfovibrionia</taxon>
        <taxon>Desulfovibrionales</taxon>
        <taxon>Desulfovibrionaceae</taxon>
    </lineage>
</organism>
<dbReference type="OrthoDB" id="5448387at2"/>
<name>F0JKG6_9BACT</name>
<accession>F0JKG6</accession>
<dbReference type="SMR" id="F0JKG6"/>
<dbReference type="eggNOG" id="COG0457">
    <property type="taxonomic scope" value="Bacteria"/>
</dbReference>
<evidence type="ECO:0000313" key="1">
    <source>
        <dbReference type="EMBL" id="EGB16415.1"/>
    </source>
</evidence>